<keyword evidence="2" id="KW-1185">Reference proteome</keyword>
<sequence length="414" mass="47214">MIFLNMGLKVLPFFNVKIQSYKLKVIVWNVFLCMFSTSVTSASLNETSYGFLTNSERLKIEALIENNHGEISILPFKKLEVSEQFLNLGSWLVVEGYRTLGQKVLKHALNYSSSFQQYELGYIYNLLASTAELDEPNQAIAWYKEALKFDDISACVNFGVFYERRKSYQNAAEIYRQCTKPTDQVDVTKKEIIALAYINLGTLHYNGLLGSDFETERVIGGKLWKASYKLNPYDIDINYNLGLYQNKVENNDQKARYHYSVCAWILGECARALAHPKLVSLSSESQYLTDLLKAKGVERKFLIEDRAASWLSEPTYLNTETPYGVINLVSSEDGNVSGIEMTFANNQADNAIAIVNRLVFVDMFSKVNALTYAWGMALQPMEIKHLGQMLSLKRKGDMWCYQINFEEQSYAKSS</sequence>
<dbReference type="Proteomes" id="UP000626370">
    <property type="component" value="Unassembled WGS sequence"/>
</dbReference>
<evidence type="ECO:0008006" key="3">
    <source>
        <dbReference type="Google" id="ProtNLM"/>
    </source>
</evidence>
<dbReference type="InterPro" id="IPR011990">
    <property type="entry name" value="TPR-like_helical_dom_sf"/>
</dbReference>
<comment type="caution">
    <text evidence="1">The sequence shown here is derived from an EMBL/GenBank/DDBJ whole genome shotgun (WGS) entry which is preliminary data.</text>
</comment>
<evidence type="ECO:0000313" key="2">
    <source>
        <dbReference type="Proteomes" id="UP000626370"/>
    </source>
</evidence>
<dbReference type="Gene3D" id="1.25.40.10">
    <property type="entry name" value="Tetratricopeptide repeat domain"/>
    <property type="match status" value="1"/>
</dbReference>
<protein>
    <recommendedName>
        <fullName evidence="3">Sel1 repeat family protein</fullName>
    </recommendedName>
</protein>
<accession>A0ABQ3J119</accession>
<gene>
    <name evidence="1" type="ORF">GCM10011501_32740</name>
</gene>
<organism evidence="1 2">
    <name type="scientific">Thalassotalea profundi</name>
    <dbReference type="NCBI Taxonomy" id="2036687"/>
    <lineage>
        <taxon>Bacteria</taxon>
        <taxon>Pseudomonadati</taxon>
        <taxon>Pseudomonadota</taxon>
        <taxon>Gammaproteobacteria</taxon>
        <taxon>Alteromonadales</taxon>
        <taxon>Colwelliaceae</taxon>
        <taxon>Thalassotalea</taxon>
    </lineage>
</organism>
<evidence type="ECO:0000313" key="1">
    <source>
        <dbReference type="EMBL" id="GHF00733.1"/>
    </source>
</evidence>
<dbReference type="SUPFAM" id="SSF81901">
    <property type="entry name" value="HCP-like"/>
    <property type="match status" value="1"/>
</dbReference>
<name>A0ABQ3J119_9GAMM</name>
<dbReference type="EMBL" id="BNAH01000016">
    <property type="protein sequence ID" value="GHF00733.1"/>
    <property type="molecule type" value="Genomic_DNA"/>
</dbReference>
<reference evidence="2" key="1">
    <citation type="journal article" date="2019" name="Int. J. Syst. Evol. Microbiol.">
        <title>The Global Catalogue of Microorganisms (GCM) 10K type strain sequencing project: providing services to taxonomists for standard genome sequencing and annotation.</title>
        <authorList>
            <consortium name="The Broad Institute Genomics Platform"/>
            <consortium name="The Broad Institute Genome Sequencing Center for Infectious Disease"/>
            <person name="Wu L."/>
            <person name="Ma J."/>
        </authorList>
    </citation>
    <scope>NUCLEOTIDE SEQUENCE [LARGE SCALE GENOMIC DNA]</scope>
    <source>
        <strain evidence="2">CGMCC 1.15922</strain>
    </source>
</reference>
<proteinExistence type="predicted"/>